<reference evidence="2 3" key="1">
    <citation type="submission" date="2007-06" db="EMBL/GenBank/DDBJ databases">
        <authorList>
            <person name="Shimkets L."/>
            <person name="Ferriera S."/>
            <person name="Johnson J."/>
            <person name="Kravitz S."/>
            <person name="Beeson K."/>
            <person name="Sutton G."/>
            <person name="Rogers Y.-H."/>
            <person name="Friedman R."/>
            <person name="Frazier M."/>
            <person name="Venter J.C."/>
        </authorList>
    </citation>
    <scope>NUCLEOTIDE SEQUENCE [LARGE SCALE GENOMIC DNA]</scope>
    <source>
        <strain evidence="2 3">SIR-1</strain>
    </source>
</reference>
<dbReference type="STRING" id="391625.PPSIR1_34622"/>
<dbReference type="SUPFAM" id="SSF52833">
    <property type="entry name" value="Thioredoxin-like"/>
    <property type="match status" value="1"/>
</dbReference>
<name>A6GJY9_9BACT</name>
<gene>
    <name evidence="2" type="ORF">PPSIR1_34622</name>
</gene>
<accession>A6GJY9</accession>
<dbReference type="InterPro" id="IPR036249">
    <property type="entry name" value="Thioredoxin-like_sf"/>
</dbReference>
<dbReference type="InterPro" id="IPR013766">
    <property type="entry name" value="Thioredoxin_domain"/>
</dbReference>
<feature type="domain" description="Thioredoxin" evidence="1">
    <location>
        <begin position="93"/>
        <end position="250"/>
    </location>
</feature>
<keyword evidence="3" id="KW-1185">Reference proteome</keyword>
<comment type="caution">
    <text evidence="2">The sequence shown here is derived from an EMBL/GenBank/DDBJ whole genome shotgun (WGS) entry which is preliminary data.</text>
</comment>
<proteinExistence type="predicted"/>
<organism evidence="2 3">
    <name type="scientific">Plesiocystis pacifica SIR-1</name>
    <dbReference type="NCBI Taxonomy" id="391625"/>
    <lineage>
        <taxon>Bacteria</taxon>
        <taxon>Pseudomonadati</taxon>
        <taxon>Myxococcota</taxon>
        <taxon>Polyangia</taxon>
        <taxon>Nannocystales</taxon>
        <taxon>Nannocystaceae</taxon>
        <taxon>Plesiocystis</taxon>
    </lineage>
</organism>
<dbReference type="AlphaFoldDB" id="A6GJY9"/>
<evidence type="ECO:0000313" key="3">
    <source>
        <dbReference type="Proteomes" id="UP000005801"/>
    </source>
</evidence>
<dbReference type="OrthoDB" id="5510455at2"/>
<dbReference type="Proteomes" id="UP000005801">
    <property type="component" value="Unassembled WGS sequence"/>
</dbReference>
<dbReference type="PROSITE" id="PS51257">
    <property type="entry name" value="PROKAR_LIPOPROTEIN"/>
    <property type="match status" value="1"/>
</dbReference>
<dbReference type="PROSITE" id="PS51352">
    <property type="entry name" value="THIOREDOXIN_2"/>
    <property type="match status" value="1"/>
</dbReference>
<evidence type="ECO:0000259" key="1">
    <source>
        <dbReference type="PROSITE" id="PS51352"/>
    </source>
</evidence>
<evidence type="ECO:0000313" key="2">
    <source>
        <dbReference type="EMBL" id="EDM73810.1"/>
    </source>
</evidence>
<protein>
    <recommendedName>
        <fullName evidence="1">Thioredoxin domain-containing protein</fullName>
    </recommendedName>
</protein>
<dbReference type="RefSeq" id="WP_006977025.1">
    <property type="nucleotide sequence ID" value="NZ_ABCS01000173.1"/>
</dbReference>
<sequence>MPARNFPPARRSAPPARGWAAGPVATAILIASTACIPSFPPCDCGKADEGGFDLEDFPDFEVLDRSEPCDEASEVCPDGDDSMCGYPAGPYGFMEGDTFENLVLFDCEGNQVQMAQYIPQPCTENEAFGVVFAVGAGWCAPCQEEAIEWAADVVDEYPEIQFLQALDEDASNGPMNPGFCAGWSEANASDKFPILYTEEPTSLQIGIGGQPLQPIPYTLIFNANGEIVQRKTGGKLELSVLEEQLDTLLSDPYGN</sequence>
<dbReference type="Gene3D" id="3.40.30.10">
    <property type="entry name" value="Glutaredoxin"/>
    <property type="match status" value="1"/>
</dbReference>
<dbReference type="EMBL" id="ABCS01000173">
    <property type="protein sequence ID" value="EDM73810.1"/>
    <property type="molecule type" value="Genomic_DNA"/>
</dbReference>